<reference evidence="2 3" key="1">
    <citation type="submission" date="2018-03" db="EMBL/GenBank/DDBJ databases">
        <title>Draft genome of Nitrosomonas supralitoralis APG5.</title>
        <authorList>
            <person name="Urakawa H."/>
            <person name="Lopez J.V."/>
        </authorList>
    </citation>
    <scope>NUCLEOTIDE SEQUENCE [LARGE SCALE GENOMIC DNA]</scope>
    <source>
        <strain evidence="2 3">APG5</strain>
    </source>
</reference>
<sequence>MSIFLDDDDVAQLTGYTKKSKQIEWLDGRCWAFEVSRLGKVKVLRKYAEMKLGMPVENNQTQSTEPDFTQL</sequence>
<keyword evidence="3" id="KW-1185">Reference proteome</keyword>
<dbReference type="AlphaFoldDB" id="A0A2P7NS29"/>
<dbReference type="Proteomes" id="UP000241912">
    <property type="component" value="Unassembled WGS sequence"/>
</dbReference>
<evidence type="ECO:0000313" key="3">
    <source>
        <dbReference type="Proteomes" id="UP000241912"/>
    </source>
</evidence>
<dbReference type="Pfam" id="PF13986">
    <property type="entry name" value="DUF4224"/>
    <property type="match status" value="1"/>
</dbReference>
<organism evidence="2 3">
    <name type="scientific">Nitrosomonas supralitoralis</name>
    <dbReference type="NCBI Taxonomy" id="2116706"/>
    <lineage>
        <taxon>Bacteria</taxon>
        <taxon>Pseudomonadati</taxon>
        <taxon>Pseudomonadota</taxon>
        <taxon>Betaproteobacteria</taxon>
        <taxon>Nitrosomonadales</taxon>
        <taxon>Nitrosomonadaceae</taxon>
        <taxon>Nitrosomonas</taxon>
    </lineage>
</organism>
<dbReference type="RefSeq" id="WP_106707936.1">
    <property type="nucleotide sequence ID" value="NZ_PXXU01000058.1"/>
</dbReference>
<gene>
    <name evidence="2" type="ORF">C7H79_14265</name>
</gene>
<name>A0A2P7NS29_9PROT</name>
<proteinExistence type="predicted"/>
<protein>
    <recommendedName>
        <fullName evidence="1">DUF4224 domain-containing protein</fullName>
    </recommendedName>
</protein>
<dbReference type="InterPro" id="IPR025319">
    <property type="entry name" value="DUF4224"/>
</dbReference>
<evidence type="ECO:0000313" key="2">
    <source>
        <dbReference type="EMBL" id="PSJ16272.1"/>
    </source>
</evidence>
<accession>A0A2P7NS29</accession>
<dbReference type="OrthoDB" id="8612748at2"/>
<comment type="caution">
    <text evidence="2">The sequence shown here is derived from an EMBL/GenBank/DDBJ whole genome shotgun (WGS) entry which is preliminary data.</text>
</comment>
<feature type="domain" description="DUF4224" evidence="1">
    <location>
        <begin position="4"/>
        <end position="48"/>
    </location>
</feature>
<evidence type="ECO:0000259" key="1">
    <source>
        <dbReference type="Pfam" id="PF13986"/>
    </source>
</evidence>
<dbReference type="EMBL" id="PXXU01000058">
    <property type="protein sequence ID" value="PSJ16272.1"/>
    <property type="molecule type" value="Genomic_DNA"/>
</dbReference>